<evidence type="ECO:0000256" key="10">
    <source>
        <dbReference type="ARBA" id="ARBA00023004"/>
    </source>
</evidence>
<dbReference type="EMBL" id="RDQH01000340">
    <property type="protein sequence ID" value="RXH77967.1"/>
    <property type="molecule type" value="Genomic_DNA"/>
</dbReference>
<evidence type="ECO:0000256" key="9">
    <source>
        <dbReference type="ARBA" id="ARBA00023002"/>
    </source>
</evidence>
<dbReference type="SUPFAM" id="SSF46785">
    <property type="entry name" value="Winged helix' DNA-binding domain"/>
    <property type="match status" value="1"/>
</dbReference>
<keyword evidence="9" id="KW-0560">Oxidoreductase</keyword>
<evidence type="ECO:0000313" key="13">
    <source>
        <dbReference type="EMBL" id="RXH77967.1"/>
    </source>
</evidence>
<dbReference type="InterPro" id="IPR036388">
    <property type="entry name" value="WH-like_DNA-bd_sf"/>
</dbReference>
<gene>
    <name evidence="13" type="ORF">DVH24_039938</name>
</gene>
<keyword evidence="6" id="KW-0479">Metal-binding</keyword>
<keyword evidence="10" id="KW-0408">Iron</keyword>
<comment type="cofactor">
    <cofactor evidence="1">
        <name>L-ascorbate</name>
        <dbReference type="ChEBI" id="CHEBI:38290"/>
    </cofactor>
</comment>
<dbReference type="FunFam" id="1.10.10.10:FF:000357">
    <property type="entry name" value="Caffeic acid 3-O-methyltransferase"/>
    <property type="match status" value="1"/>
</dbReference>
<dbReference type="Pfam" id="PF14226">
    <property type="entry name" value="DIOX_N"/>
    <property type="match status" value="1"/>
</dbReference>
<name>A0A498I7M4_MALDO</name>
<dbReference type="GO" id="GO:0051213">
    <property type="term" value="F:dioxygenase activity"/>
    <property type="evidence" value="ECO:0007669"/>
    <property type="project" value="UniProtKB-KW"/>
</dbReference>
<evidence type="ECO:0000256" key="4">
    <source>
        <dbReference type="ARBA" id="ARBA00022679"/>
    </source>
</evidence>
<reference evidence="13 14" key="1">
    <citation type="submission" date="2018-10" db="EMBL/GenBank/DDBJ databases">
        <title>A high-quality apple genome assembly.</title>
        <authorList>
            <person name="Hu J."/>
        </authorList>
    </citation>
    <scope>NUCLEOTIDE SEQUENCE [LARGE SCALE GENOMIC DNA]</scope>
    <source>
        <strain evidence="14">cv. HFTH1</strain>
        <tissue evidence="13">Young leaf</tissue>
    </source>
</reference>
<dbReference type="PROSITE" id="PS51471">
    <property type="entry name" value="FE2OG_OXY"/>
    <property type="match status" value="1"/>
</dbReference>
<keyword evidence="8" id="KW-0223">Dioxygenase</keyword>
<comment type="similarity">
    <text evidence="2">Belongs to the iron/ascorbate-dependent oxidoreductase family.</text>
</comment>
<evidence type="ECO:0000256" key="11">
    <source>
        <dbReference type="ARBA" id="ARBA00052233"/>
    </source>
</evidence>
<dbReference type="Pfam" id="PF03171">
    <property type="entry name" value="2OG-FeII_Oxy"/>
    <property type="match status" value="1"/>
</dbReference>
<accession>A0A498I7M4</accession>
<dbReference type="GO" id="GO:0008171">
    <property type="term" value="F:O-methyltransferase activity"/>
    <property type="evidence" value="ECO:0007669"/>
    <property type="project" value="InterPro"/>
</dbReference>
<dbReference type="Gene3D" id="2.60.120.330">
    <property type="entry name" value="B-lactam Antibiotic, Isopenicillin N Synthase, Chain"/>
    <property type="match status" value="1"/>
</dbReference>
<dbReference type="GO" id="GO:0032259">
    <property type="term" value="P:methylation"/>
    <property type="evidence" value="ECO:0007669"/>
    <property type="project" value="UniProtKB-KW"/>
</dbReference>
<protein>
    <recommendedName>
        <fullName evidence="12">Fe2OG dioxygenase domain-containing protein</fullName>
    </recommendedName>
</protein>
<evidence type="ECO:0000256" key="6">
    <source>
        <dbReference type="ARBA" id="ARBA00022723"/>
    </source>
</evidence>
<dbReference type="InterPro" id="IPR044861">
    <property type="entry name" value="IPNS-like_FE2OG_OXY"/>
</dbReference>
<dbReference type="GO" id="GO:0002229">
    <property type="term" value="P:defense response to oomycetes"/>
    <property type="evidence" value="ECO:0007669"/>
    <property type="project" value="UniProtKB-ARBA"/>
</dbReference>
<keyword evidence="4" id="KW-0808">Transferase</keyword>
<dbReference type="InterPro" id="IPR016461">
    <property type="entry name" value="COMT-like"/>
</dbReference>
<dbReference type="GO" id="GO:0031418">
    <property type="term" value="F:L-ascorbic acid binding"/>
    <property type="evidence" value="ECO:0007669"/>
    <property type="project" value="UniProtKB-KW"/>
</dbReference>
<dbReference type="FunFam" id="2.60.120.330:FF:000007">
    <property type="entry name" value="Protein DMR6-like oxygenase 2"/>
    <property type="match status" value="1"/>
</dbReference>
<dbReference type="Proteomes" id="UP000290289">
    <property type="component" value="Chromosome 14"/>
</dbReference>
<dbReference type="SUPFAM" id="SSF51197">
    <property type="entry name" value="Clavaminate synthase-like"/>
    <property type="match status" value="1"/>
</dbReference>
<dbReference type="AlphaFoldDB" id="A0A498I7M4"/>
<dbReference type="STRING" id="3750.A0A498I7M4"/>
<dbReference type="InterPro" id="IPR012967">
    <property type="entry name" value="COMT_dimerisation"/>
</dbReference>
<dbReference type="GO" id="GO:0046872">
    <property type="term" value="F:metal ion binding"/>
    <property type="evidence" value="ECO:0007669"/>
    <property type="project" value="UniProtKB-KW"/>
</dbReference>
<evidence type="ECO:0000256" key="5">
    <source>
        <dbReference type="ARBA" id="ARBA00022691"/>
    </source>
</evidence>
<dbReference type="GO" id="GO:0046983">
    <property type="term" value="F:protein dimerization activity"/>
    <property type="evidence" value="ECO:0007669"/>
    <property type="project" value="InterPro"/>
</dbReference>
<dbReference type="PANTHER" id="PTHR47991">
    <property type="entry name" value="OXOGLUTARATE/IRON-DEPENDENT DIOXYGENASE"/>
    <property type="match status" value="1"/>
</dbReference>
<proteinExistence type="inferred from homology"/>
<keyword evidence="14" id="KW-1185">Reference proteome</keyword>
<keyword evidence="3" id="KW-0489">Methyltransferase</keyword>
<sequence length="665" mass="74633">MATTTNLLLTDLMFGVNQVPSNYIRPISDRPNLTDFQVSDASSIPLIDLKDLHGPTHSDIIKQIGLACQTDGFFQVKNHGVPEIMIKNMLNIAREFFQLPESERLKMYSDDPSKTTRLSTSFNVRTEKLSNWRDFLRLHCYPLQDYVQEWPNNPPLFREQVGEYCTNVRGLVLRLLEAISESLGLEKNCIVKALGKQGQHMALNYYPPCPQPELTYGLPGHTDANLITVLLQDEVPGLQVLRNGKWVAVNPIPNTFIVNIGDMMQVISNNRYKSVLHRAVVNCNSERISIPTFYCPSPDVVIGPAKELINYDHPAMYRNFTYAEYYEKFWNKGLATECCLDLKKQLKMSTINGEDEADSQYALQLANVSGLPMVLKAAIELGVLDIIHRAGAGALLSPSQIASQLRSLHNPNAPSVLDRMLCLLSTYSILTCSTIQANGKVIRVYGAATFICHHSCRYHLKDAVLEGGLPFSQAYGMNVVDYIGRDDSLGGVFTDSMKEFNLIFKKEILEIYRGFEGLHTLHPAIKGINYDLPSVVEKSPSHPGIEHIARDMFVRIPKGDAIFMKWILHGWDDDRCLMILKNCYEALPDNGKVIVVDMVIQEAPGTSFSAKSLFLFDVYLMNTNVMGKERTERELQSLAKAAGFSDIRVACSAFTFSVVELLKNM</sequence>
<evidence type="ECO:0000256" key="1">
    <source>
        <dbReference type="ARBA" id="ARBA00001961"/>
    </source>
</evidence>
<dbReference type="PROSITE" id="PS51683">
    <property type="entry name" value="SAM_OMT_II"/>
    <property type="match status" value="1"/>
</dbReference>
<keyword evidence="7" id="KW-0847">Vitamin C</keyword>
<evidence type="ECO:0000256" key="8">
    <source>
        <dbReference type="ARBA" id="ARBA00022964"/>
    </source>
</evidence>
<comment type="catalytic activity">
    <reaction evidence="11">
        <text>salicylate + NADH + O2 + H(+) = 2,3-dihydroxybenzoate + NAD(+) + H2O</text>
        <dbReference type="Rhea" id="RHEA:51792"/>
        <dbReference type="ChEBI" id="CHEBI:15377"/>
        <dbReference type="ChEBI" id="CHEBI:15378"/>
        <dbReference type="ChEBI" id="CHEBI:15379"/>
        <dbReference type="ChEBI" id="CHEBI:30762"/>
        <dbReference type="ChEBI" id="CHEBI:36654"/>
        <dbReference type="ChEBI" id="CHEBI:57540"/>
        <dbReference type="ChEBI" id="CHEBI:57945"/>
    </reaction>
</comment>
<dbReference type="InterPro" id="IPR027443">
    <property type="entry name" value="IPNS-like_sf"/>
</dbReference>
<dbReference type="InterPro" id="IPR050295">
    <property type="entry name" value="Plant_2OG-oxidoreductases"/>
</dbReference>
<evidence type="ECO:0000313" key="14">
    <source>
        <dbReference type="Proteomes" id="UP000290289"/>
    </source>
</evidence>
<keyword evidence="5" id="KW-0949">S-adenosyl-L-methionine</keyword>
<comment type="caution">
    <text evidence="13">The sequence shown here is derived from an EMBL/GenBank/DDBJ whole genome shotgun (WGS) entry which is preliminary data.</text>
</comment>
<dbReference type="Gene3D" id="1.10.10.10">
    <property type="entry name" value="Winged helix-like DNA-binding domain superfamily/Winged helix DNA-binding domain"/>
    <property type="match status" value="1"/>
</dbReference>
<dbReference type="Pfam" id="PF00891">
    <property type="entry name" value="Methyltransf_2"/>
    <property type="match status" value="1"/>
</dbReference>
<dbReference type="InterPro" id="IPR001077">
    <property type="entry name" value="COMT_C"/>
</dbReference>
<dbReference type="Pfam" id="PF08100">
    <property type="entry name" value="Dimerisation"/>
    <property type="match status" value="1"/>
</dbReference>
<evidence type="ECO:0000256" key="2">
    <source>
        <dbReference type="ARBA" id="ARBA00008056"/>
    </source>
</evidence>
<evidence type="ECO:0000256" key="3">
    <source>
        <dbReference type="ARBA" id="ARBA00022603"/>
    </source>
</evidence>
<organism evidence="13 14">
    <name type="scientific">Malus domestica</name>
    <name type="common">Apple</name>
    <name type="synonym">Pyrus malus</name>
    <dbReference type="NCBI Taxonomy" id="3750"/>
    <lineage>
        <taxon>Eukaryota</taxon>
        <taxon>Viridiplantae</taxon>
        <taxon>Streptophyta</taxon>
        <taxon>Embryophyta</taxon>
        <taxon>Tracheophyta</taxon>
        <taxon>Spermatophyta</taxon>
        <taxon>Magnoliopsida</taxon>
        <taxon>eudicotyledons</taxon>
        <taxon>Gunneridae</taxon>
        <taxon>Pentapetalae</taxon>
        <taxon>rosids</taxon>
        <taxon>fabids</taxon>
        <taxon>Rosales</taxon>
        <taxon>Rosaceae</taxon>
        <taxon>Amygdaloideae</taxon>
        <taxon>Maleae</taxon>
        <taxon>Malus</taxon>
    </lineage>
</organism>
<dbReference type="InterPro" id="IPR005123">
    <property type="entry name" value="Oxoglu/Fe-dep_dioxygenase_dom"/>
</dbReference>
<dbReference type="Gene3D" id="3.40.50.150">
    <property type="entry name" value="Vaccinia Virus protein VP39"/>
    <property type="match status" value="1"/>
</dbReference>
<feature type="domain" description="Fe2OG dioxygenase" evidence="12">
    <location>
        <begin position="197"/>
        <end position="296"/>
    </location>
</feature>
<evidence type="ECO:0000259" key="12">
    <source>
        <dbReference type="PROSITE" id="PS51471"/>
    </source>
</evidence>
<evidence type="ECO:0000256" key="7">
    <source>
        <dbReference type="ARBA" id="ARBA00022896"/>
    </source>
</evidence>
<dbReference type="SUPFAM" id="SSF53335">
    <property type="entry name" value="S-adenosyl-L-methionine-dependent methyltransferases"/>
    <property type="match status" value="1"/>
</dbReference>
<dbReference type="InterPro" id="IPR029063">
    <property type="entry name" value="SAM-dependent_MTases_sf"/>
</dbReference>
<dbReference type="InterPro" id="IPR026992">
    <property type="entry name" value="DIOX_N"/>
</dbReference>
<dbReference type="InterPro" id="IPR036390">
    <property type="entry name" value="WH_DNA-bd_sf"/>
</dbReference>